<dbReference type="EMBL" id="AF288461">
    <property type="protein sequence ID" value="AAG15218.1"/>
    <property type="molecule type" value="Genomic_DNA"/>
</dbReference>
<organism evidence="1">
    <name type="scientific">Chloroflexus aurantiacus</name>
    <dbReference type="NCBI Taxonomy" id="1108"/>
    <lineage>
        <taxon>Bacteria</taxon>
        <taxon>Bacillati</taxon>
        <taxon>Chloroflexota</taxon>
        <taxon>Chloroflexia</taxon>
        <taxon>Chloroflexales</taxon>
        <taxon>Chloroflexineae</taxon>
        <taxon>Chloroflexaceae</taxon>
        <taxon>Chloroflexus</taxon>
    </lineage>
</organism>
<protein>
    <submittedName>
        <fullName evidence="1">Uncharacterized protein</fullName>
    </submittedName>
</protein>
<reference evidence="1" key="1">
    <citation type="journal article" date="2000" name="Science">
        <title>Molecular evidence for the early evolution of photosynthesis.</title>
        <authorList>
            <person name="Xiong J."/>
            <person name="Fischer W.M."/>
            <person name="Inoue K."/>
            <person name="Nakahara M."/>
            <person name="Bauer C.E."/>
        </authorList>
    </citation>
    <scope>NUCLEOTIDE SEQUENCE</scope>
</reference>
<accession>Q9F6W7</accession>
<proteinExistence type="predicted"/>
<evidence type="ECO:0000313" key="1">
    <source>
        <dbReference type="EMBL" id="AAG15218.1"/>
    </source>
</evidence>
<sequence>MVLTTHLSVSMIATCAVLGDWPGGSARSSRASMCWMGCLTRSSCTCRTVWSVAATLPLQSCSQSGAGRSGFSRRYVTLVKGKYERRLEVSPTGNCTGALLTTQQNTVKGMIDDD</sequence>
<name>Q9F6W7_CHLAU</name>
<dbReference type="AlphaFoldDB" id="Q9F6W7"/>